<keyword evidence="3" id="KW-1185">Reference proteome</keyword>
<feature type="transmembrane region" description="Helical" evidence="1">
    <location>
        <begin position="85"/>
        <end position="102"/>
    </location>
</feature>
<dbReference type="RefSeq" id="WP_145367258.1">
    <property type="nucleotide sequence ID" value="NZ_CP036275.1"/>
</dbReference>
<feature type="transmembrane region" description="Helical" evidence="1">
    <location>
        <begin position="52"/>
        <end position="73"/>
    </location>
</feature>
<evidence type="ECO:0000313" key="3">
    <source>
        <dbReference type="Proteomes" id="UP000320496"/>
    </source>
</evidence>
<organism evidence="2 3">
    <name type="scientific">Maioricimonas rarisocia</name>
    <dbReference type="NCBI Taxonomy" id="2528026"/>
    <lineage>
        <taxon>Bacteria</taxon>
        <taxon>Pseudomonadati</taxon>
        <taxon>Planctomycetota</taxon>
        <taxon>Planctomycetia</taxon>
        <taxon>Planctomycetales</taxon>
        <taxon>Planctomycetaceae</taxon>
        <taxon>Maioricimonas</taxon>
    </lineage>
</organism>
<evidence type="ECO:0000256" key="1">
    <source>
        <dbReference type="SAM" id="Phobius"/>
    </source>
</evidence>
<keyword evidence="1" id="KW-1133">Transmembrane helix</keyword>
<keyword evidence="1" id="KW-0472">Membrane</keyword>
<accession>A0A517Z2B6</accession>
<gene>
    <name evidence="2" type="ORF">Mal4_09030</name>
</gene>
<evidence type="ECO:0000313" key="2">
    <source>
        <dbReference type="EMBL" id="QDU36616.1"/>
    </source>
</evidence>
<proteinExistence type="predicted"/>
<dbReference type="EMBL" id="CP036275">
    <property type="protein sequence ID" value="QDU36616.1"/>
    <property type="molecule type" value="Genomic_DNA"/>
</dbReference>
<keyword evidence="1" id="KW-0812">Transmembrane</keyword>
<sequence length="120" mass="12798">MSGQTRGTAASLMMIALGTGWLLTVQGFLPGVDWVYTIGLGMMGVLVLAFGGINRVTVAVGPMFMVGSFFSLLRQTGRLEMNVEMPCLVIAAGVLMLLANVLPLRSPAWLVAQEEAAIRR</sequence>
<dbReference type="Proteomes" id="UP000320496">
    <property type="component" value="Chromosome"/>
</dbReference>
<feature type="transmembrane region" description="Helical" evidence="1">
    <location>
        <begin position="12"/>
        <end position="32"/>
    </location>
</feature>
<dbReference type="KEGG" id="mri:Mal4_09030"/>
<reference evidence="2 3" key="1">
    <citation type="submission" date="2019-02" db="EMBL/GenBank/DDBJ databases">
        <title>Deep-cultivation of Planctomycetes and their phenomic and genomic characterization uncovers novel biology.</title>
        <authorList>
            <person name="Wiegand S."/>
            <person name="Jogler M."/>
            <person name="Boedeker C."/>
            <person name="Pinto D."/>
            <person name="Vollmers J."/>
            <person name="Rivas-Marin E."/>
            <person name="Kohn T."/>
            <person name="Peeters S.H."/>
            <person name="Heuer A."/>
            <person name="Rast P."/>
            <person name="Oberbeckmann S."/>
            <person name="Bunk B."/>
            <person name="Jeske O."/>
            <person name="Meyerdierks A."/>
            <person name="Storesund J.E."/>
            <person name="Kallscheuer N."/>
            <person name="Luecker S."/>
            <person name="Lage O.M."/>
            <person name="Pohl T."/>
            <person name="Merkel B.J."/>
            <person name="Hornburger P."/>
            <person name="Mueller R.-W."/>
            <person name="Bruemmer F."/>
            <person name="Labrenz M."/>
            <person name="Spormann A.M."/>
            <person name="Op den Camp H."/>
            <person name="Overmann J."/>
            <person name="Amann R."/>
            <person name="Jetten M.S.M."/>
            <person name="Mascher T."/>
            <person name="Medema M.H."/>
            <person name="Devos D.P."/>
            <person name="Kaster A.-K."/>
            <person name="Ovreas L."/>
            <person name="Rohde M."/>
            <person name="Galperin M.Y."/>
            <person name="Jogler C."/>
        </authorList>
    </citation>
    <scope>NUCLEOTIDE SEQUENCE [LARGE SCALE GENOMIC DNA]</scope>
    <source>
        <strain evidence="2 3">Mal4</strain>
    </source>
</reference>
<name>A0A517Z2B6_9PLAN</name>
<dbReference type="OrthoDB" id="215563at2"/>
<protein>
    <submittedName>
        <fullName evidence="2">Uncharacterized protein</fullName>
    </submittedName>
</protein>
<dbReference type="AlphaFoldDB" id="A0A517Z2B6"/>